<evidence type="ECO:0000256" key="5">
    <source>
        <dbReference type="ARBA" id="ARBA00023136"/>
    </source>
</evidence>
<evidence type="ECO:0000256" key="1">
    <source>
        <dbReference type="ARBA" id="ARBA00004141"/>
    </source>
</evidence>
<dbReference type="OrthoDB" id="9814290at2"/>
<proteinExistence type="predicted"/>
<evidence type="ECO:0000256" key="4">
    <source>
        <dbReference type="ARBA" id="ARBA00022989"/>
    </source>
</evidence>
<feature type="transmembrane region" description="Helical" evidence="6">
    <location>
        <begin position="179"/>
        <end position="203"/>
    </location>
</feature>
<keyword evidence="4 6" id="KW-1133">Transmembrane helix</keyword>
<dbReference type="PANTHER" id="PTHR30071:SF1">
    <property type="entry name" value="CYTOCHROME B_B6 PROTEIN-RELATED"/>
    <property type="match status" value="1"/>
</dbReference>
<comment type="caution">
    <text evidence="8">The sequence shown here is derived from an EMBL/GenBank/DDBJ whole genome shotgun (WGS) entry which is preliminary data.</text>
</comment>
<feature type="transmembrane region" description="Helical" evidence="6">
    <location>
        <begin position="245"/>
        <end position="266"/>
    </location>
</feature>
<feature type="transmembrane region" description="Helical" evidence="6">
    <location>
        <begin position="218"/>
        <end position="233"/>
    </location>
</feature>
<keyword evidence="3" id="KW-0201">Cytochrome c-type biogenesis</keyword>
<evidence type="ECO:0000256" key="6">
    <source>
        <dbReference type="SAM" id="Phobius"/>
    </source>
</evidence>
<protein>
    <submittedName>
        <fullName evidence="8">Cytochrome C biogenesis protein ResC</fullName>
    </submittedName>
</protein>
<feature type="transmembrane region" description="Helical" evidence="6">
    <location>
        <begin position="134"/>
        <end position="158"/>
    </location>
</feature>
<feature type="transmembrane region" description="Helical" evidence="6">
    <location>
        <begin position="95"/>
        <end position="114"/>
    </location>
</feature>
<organism evidence="8 9">
    <name type="scientific">Anaerococcus lactolyticus S7-1-13</name>
    <dbReference type="NCBI Taxonomy" id="1284686"/>
    <lineage>
        <taxon>Bacteria</taxon>
        <taxon>Bacillati</taxon>
        <taxon>Bacillota</taxon>
        <taxon>Tissierellia</taxon>
        <taxon>Tissierellales</taxon>
        <taxon>Peptoniphilaceae</taxon>
        <taxon>Anaerococcus</taxon>
    </lineage>
</organism>
<keyword evidence="5 6" id="KW-0472">Membrane</keyword>
<dbReference type="eggNOG" id="COG0755">
    <property type="taxonomic scope" value="Bacteria"/>
</dbReference>
<dbReference type="Pfam" id="PF01578">
    <property type="entry name" value="Cytochrom_C_asm"/>
    <property type="match status" value="1"/>
</dbReference>
<sequence length="273" mass="31074">MNLVKVENILFYISLFGYLISMLLFIALFVNKTEKWGIRGRNVLTAAFLAHTLALGVRWVNAGRIPLSNQYEFATAFAWGIALCYLIFERKYKLLAMGTFVTPILFLIIGYAAMRDRTVRPLMPALDSKWLAVHVSLAILSYGAFAVAAGISAMFLMRDKFSSDSFLSKSMADKEQLDLIAYRIIAFGYIFLSLVMITGAIWAESAWGRYWAWDPKETWSFITWIIYSIYLHLRRSRGWEGKRAAIFAILGFICVVFTYIGVNTLLPSLHSYA</sequence>
<evidence type="ECO:0000256" key="2">
    <source>
        <dbReference type="ARBA" id="ARBA00022692"/>
    </source>
</evidence>
<feature type="transmembrane region" description="Helical" evidence="6">
    <location>
        <begin position="12"/>
        <end position="30"/>
    </location>
</feature>
<dbReference type="GO" id="GO:0020037">
    <property type="term" value="F:heme binding"/>
    <property type="evidence" value="ECO:0007669"/>
    <property type="project" value="InterPro"/>
</dbReference>
<dbReference type="InterPro" id="IPR002541">
    <property type="entry name" value="Cyt_c_assembly"/>
</dbReference>
<feature type="transmembrane region" description="Helical" evidence="6">
    <location>
        <begin position="42"/>
        <end position="59"/>
    </location>
</feature>
<dbReference type="AlphaFoldDB" id="A0A095X5A9"/>
<dbReference type="InterPro" id="IPR017562">
    <property type="entry name" value="Cyt_c_biogenesis_CcsA"/>
</dbReference>
<evidence type="ECO:0000256" key="3">
    <source>
        <dbReference type="ARBA" id="ARBA00022748"/>
    </source>
</evidence>
<dbReference type="RefSeq" id="WP_004828624.1">
    <property type="nucleotide sequence ID" value="NZ_JRMW01000024.1"/>
</dbReference>
<dbReference type="PANTHER" id="PTHR30071">
    <property type="entry name" value="HEME EXPORTER PROTEIN C"/>
    <property type="match status" value="1"/>
</dbReference>
<dbReference type="InterPro" id="IPR045062">
    <property type="entry name" value="Cyt_c_biogenesis_CcsA/CcmC"/>
</dbReference>
<dbReference type="GO" id="GO:0005886">
    <property type="term" value="C:plasma membrane"/>
    <property type="evidence" value="ECO:0007669"/>
    <property type="project" value="TreeGrafter"/>
</dbReference>
<evidence type="ECO:0000313" key="9">
    <source>
        <dbReference type="Proteomes" id="UP000029579"/>
    </source>
</evidence>
<reference evidence="8 9" key="1">
    <citation type="submission" date="2014-07" db="EMBL/GenBank/DDBJ databases">
        <authorList>
            <person name="McCorrison J."/>
            <person name="Sanka R."/>
            <person name="Torralba M."/>
            <person name="Gillis M."/>
            <person name="Haft D.H."/>
            <person name="Methe B."/>
            <person name="Sutton G."/>
            <person name="Nelson K.E."/>
        </authorList>
    </citation>
    <scope>NUCLEOTIDE SEQUENCE [LARGE SCALE GENOMIC DNA]</scope>
    <source>
        <strain evidence="8 9">S7-1-13</strain>
    </source>
</reference>
<accession>A0A095X5A9</accession>
<name>A0A095X5A9_9FIRM</name>
<gene>
    <name evidence="8" type="ORF">HMPREF1630_02215</name>
</gene>
<dbReference type="NCBIfam" id="TIGR03144">
    <property type="entry name" value="cytochr_II_ccsB"/>
    <property type="match status" value="1"/>
</dbReference>
<keyword evidence="2 6" id="KW-0812">Transmembrane</keyword>
<dbReference type="GO" id="GO:0017004">
    <property type="term" value="P:cytochrome complex assembly"/>
    <property type="evidence" value="ECO:0007669"/>
    <property type="project" value="UniProtKB-KW"/>
</dbReference>
<evidence type="ECO:0000313" key="8">
    <source>
        <dbReference type="EMBL" id="KGF04856.1"/>
    </source>
</evidence>
<evidence type="ECO:0000259" key="7">
    <source>
        <dbReference type="Pfam" id="PF01578"/>
    </source>
</evidence>
<comment type="subcellular location">
    <subcellularLocation>
        <location evidence="1">Membrane</location>
        <topology evidence="1">Multi-pass membrane protein</topology>
    </subcellularLocation>
</comment>
<dbReference type="EMBL" id="JRMW01000024">
    <property type="protein sequence ID" value="KGF04856.1"/>
    <property type="molecule type" value="Genomic_DNA"/>
</dbReference>
<feature type="transmembrane region" description="Helical" evidence="6">
    <location>
        <begin position="71"/>
        <end position="88"/>
    </location>
</feature>
<dbReference type="Proteomes" id="UP000029579">
    <property type="component" value="Unassembled WGS sequence"/>
</dbReference>
<feature type="domain" description="Cytochrome c assembly protein" evidence="7">
    <location>
        <begin position="67"/>
        <end position="270"/>
    </location>
</feature>